<protein>
    <submittedName>
        <fullName evidence="3">Uncharacterized protein</fullName>
    </submittedName>
</protein>
<name>A0A843VLT4_COLES</name>
<keyword evidence="2" id="KW-1133">Transmembrane helix</keyword>
<feature type="transmembrane region" description="Helical" evidence="2">
    <location>
        <begin position="316"/>
        <end position="336"/>
    </location>
</feature>
<feature type="transmembrane region" description="Helical" evidence="2">
    <location>
        <begin position="568"/>
        <end position="595"/>
    </location>
</feature>
<comment type="caution">
    <text evidence="3">The sequence shown here is derived from an EMBL/GenBank/DDBJ whole genome shotgun (WGS) entry which is preliminary data.</text>
</comment>
<sequence length="622" mass="67189">MVWTAVALRFVTRHPAPSRSGGFPFPLSSPSPSLPPLRGGKPSSFSFSDVWSSVVAGGSCAERERRRGGGGRGFEKAHLVWATSGCSIPAVYLPADVATAFLLLWLVRDWLSLLSLVHEAHHPYSLQVASFPAGSRCELQESICCCCWVRVLRAWLLFSLVLRLGSSSACASVWVCREDDCRVGHPQRITQSGRVSGQSSQKPDEKPGSRVLHFVCPCGRVVCFASCALCALPDGRLVSAVGVRLVVLYHGFWCHVAHRGDLRGEGPFLLSYLEVELVALLVCILCLEVLVVVWCVALSTYVVGAVPCVVSRGESFLLAFVVSIAGALVHCVVPWVAPGAGVGTVCRVVCLIVSFVRHFPSLLGVRGVELSASRTLCDGLCLVVVLLPLWGGCFALSSRRVFSSDHEDDLGEIEWCRWTLSCVPCRGFRLAASLFLAGLVRTAPVELLTSARVLYAVVVRLGDMSGCRGIPEGRILVVVWAAVALRAHRDIIGGVTRVERDLIAAQSAVAIRIVSRPGGRTCGETFLLTWLFGVSRADTWLFLPDLVELLCLGGCVPRCCFRIVFHSAGSAGVVFGLTLVVGHVITLFRCFVLLYRALFARLTRLLSSGRDSLSQEFVAGRS</sequence>
<feature type="region of interest" description="Disordered" evidence="1">
    <location>
        <begin position="189"/>
        <end position="208"/>
    </location>
</feature>
<evidence type="ECO:0000313" key="3">
    <source>
        <dbReference type="EMBL" id="MQL94530.1"/>
    </source>
</evidence>
<dbReference type="EMBL" id="NMUH01001687">
    <property type="protein sequence ID" value="MQL94530.1"/>
    <property type="molecule type" value="Genomic_DNA"/>
</dbReference>
<evidence type="ECO:0000256" key="1">
    <source>
        <dbReference type="SAM" id="MobiDB-lite"/>
    </source>
</evidence>
<feature type="compositionally biased region" description="Polar residues" evidence="1">
    <location>
        <begin position="189"/>
        <end position="201"/>
    </location>
</feature>
<feature type="non-terminal residue" evidence="3">
    <location>
        <position position="1"/>
    </location>
</feature>
<dbReference type="AlphaFoldDB" id="A0A843VLT4"/>
<evidence type="ECO:0000313" key="4">
    <source>
        <dbReference type="Proteomes" id="UP000652761"/>
    </source>
</evidence>
<evidence type="ECO:0000256" key="2">
    <source>
        <dbReference type="SAM" id="Phobius"/>
    </source>
</evidence>
<keyword evidence="2" id="KW-0472">Membrane</keyword>
<dbReference type="Proteomes" id="UP000652761">
    <property type="component" value="Unassembled WGS sequence"/>
</dbReference>
<reference evidence="3" key="1">
    <citation type="submission" date="2017-07" db="EMBL/GenBank/DDBJ databases">
        <title>Taro Niue Genome Assembly and Annotation.</title>
        <authorList>
            <person name="Atibalentja N."/>
            <person name="Keating K."/>
            <person name="Fields C.J."/>
        </authorList>
    </citation>
    <scope>NUCLEOTIDE SEQUENCE</scope>
    <source>
        <strain evidence="3">Niue_2</strain>
        <tissue evidence="3">Leaf</tissue>
    </source>
</reference>
<gene>
    <name evidence="3" type="ORF">Taro_027184</name>
</gene>
<feature type="transmembrane region" description="Helical" evidence="2">
    <location>
        <begin position="277"/>
        <end position="304"/>
    </location>
</feature>
<keyword evidence="2" id="KW-0812">Transmembrane</keyword>
<keyword evidence="4" id="KW-1185">Reference proteome</keyword>
<accession>A0A843VLT4</accession>
<organism evidence="3 4">
    <name type="scientific">Colocasia esculenta</name>
    <name type="common">Wild taro</name>
    <name type="synonym">Arum esculentum</name>
    <dbReference type="NCBI Taxonomy" id="4460"/>
    <lineage>
        <taxon>Eukaryota</taxon>
        <taxon>Viridiplantae</taxon>
        <taxon>Streptophyta</taxon>
        <taxon>Embryophyta</taxon>
        <taxon>Tracheophyta</taxon>
        <taxon>Spermatophyta</taxon>
        <taxon>Magnoliopsida</taxon>
        <taxon>Liliopsida</taxon>
        <taxon>Araceae</taxon>
        <taxon>Aroideae</taxon>
        <taxon>Colocasieae</taxon>
        <taxon>Colocasia</taxon>
    </lineage>
</organism>
<proteinExistence type="predicted"/>